<evidence type="ECO:0000256" key="1">
    <source>
        <dbReference type="ARBA" id="ARBA00009156"/>
    </source>
</evidence>
<dbReference type="PANTHER" id="PTHR43435">
    <property type="entry name" value="RIBULOKINASE"/>
    <property type="match status" value="1"/>
</dbReference>
<keyword evidence="2 6" id="KW-0808">Transferase</keyword>
<dbReference type="EC" id="2.7.1.47" evidence="6"/>
<dbReference type="CDD" id="cd07782">
    <property type="entry name" value="ASKHA_NBD_FGGY_D-RBK"/>
    <property type="match status" value="1"/>
</dbReference>
<dbReference type="Proteomes" id="UP000555546">
    <property type="component" value="Unassembled WGS sequence"/>
</dbReference>
<dbReference type="Gene3D" id="3.30.420.40">
    <property type="match status" value="1"/>
</dbReference>
<dbReference type="PANTHER" id="PTHR43435:SF4">
    <property type="entry name" value="FGGY CARBOHYDRATE KINASE DOMAIN-CONTAINING PROTEIN"/>
    <property type="match status" value="1"/>
</dbReference>
<proteinExistence type="inferred from homology"/>
<evidence type="ECO:0000259" key="5">
    <source>
        <dbReference type="Pfam" id="PF02782"/>
    </source>
</evidence>
<organism evidence="6 7">
    <name type="scientific">Brucella daejeonensis</name>
    <dbReference type="NCBI Taxonomy" id="659015"/>
    <lineage>
        <taxon>Bacteria</taxon>
        <taxon>Pseudomonadati</taxon>
        <taxon>Pseudomonadota</taxon>
        <taxon>Alphaproteobacteria</taxon>
        <taxon>Hyphomicrobiales</taxon>
        <taxon>Brucellaceae</taxon>
        <taxon>Brucella/Ochrobactrum group</taxon>
        <taxon>Brucella</taxon>
    </lineage>
</organism>
<dbReference type="GO" id="GO:0019150">
    <property type="term" value="F:D-ribulokinase activity"/>
    <property type="evidence" value="ECO:0007669"/>
    <property type="project" value="UniProtKB-EC"/>
</dbReference>
<feature type="domain" description="Carbohydrate kinase FGGY C-terminal" evidence="5">
    <location>
        <begin position="276"/>
        <end position="483"/>
    </location>
</feature>
<evidence type="ECO:0000256" key="2">
    <source>
        <dbReference type="ARBA" id="ARBA00022679"/>
    </source>
</evidence>
<dbReference type="Pfam" id="PF00370">
    <property type="entry name" value="FGGY_N"/>
    <property type="match status" value="1"/>
</dbReference>
<dbReference type="InterPro" id="IPR000577">
    <property type="entry name" value="Carb_kinase_FGGY"/>
</dbReference>
<dbReference type="AlphaFoldDB" id="A0A7W9AX28"/>
<dbReference type="Pfam" id="PF02782">
    <property type="entry name" value="FGGY_C"/>
    <property type="match status" value="1"/>
</dbReference>
<dbReference type="GO" id="GO:0019321">
    <property type="term" value="P:pentose metabolic process"/>
    <property type="evidence" value="ECO:0007669"/>
    <property type="project" value="TreeGrafter"/>
</dbReference>
<feature type="domain" description="Carbohydrate kinase FGGY N-terminal" evidence="4">
    <location>
        <begin position="4"/>
        <end position="261"/>
    </location>
</feature>
<dbReference type="NCBIfam" id="TIGR01315">
    <property type="entry name" value="5C_CHO_kinase"/>
    <property type="match status" value="1"/>
</dbReference>
<dbReference type="SUPFAM" id="SSF53067">
    <property type="entry name" value="Actin-like ATPase domain"/>
    <property type="match status" value="2"/>
</dbReference>
<dbReference type="InterPro" id="IPR018484">
    <property type="entry name" value="FGGY_N"/>
</dbReference>
<accession>A0A7W9AX28</accession>
<comment type="caution">
    <text evidence="6">The sequence shown here is derived from an EMBL/GenBank/DDBJ whole genome shotgun (WGS) entry which is preliminary data.</text>
</comment>
<evidence type="ECO:0000256" key="3">
    <source>
        <dbReference type="ARBA" id="ARBA00022777"/>
    </source>
</evidence>
<keyword evidence="3 6" id="KW-0418">Kinase</keyword>
<dbReference type="InterPro" id="IPR018485">
    <property type="entry name" value="FGGY_C"/>
</dbReference>
<dbReference type="InterPro" id="IPR043129">
    <property type="entry name" value="ATPase_NBD"/>
</dbReference>
<dbReference type="Gene3D" id="1.20.58.2240">
    <property type="match status" value="1"/>
</dbReference>
<evidence type="ECO:0000259" key="4">
    <source>
        <dbReference type="Pfam" id="PF00370"/>
    </source>
</evidence>
<dbReference type="EMBL" id="JACIJG010000006">
    <property type="protein sequence ID" value="MBB5702188.1"/>
    <property type="molecule type" value="Genomic_DNA"/>
</dbReference>
<dbReference type="GO" id="GO:0005737">
    <property type="term" value="C:cytoplasm"/>
    <property type="evidence" value="ECO:0007669"/>
    <property type="project" value="TreeGrafter"/>
</dbReference>
<dbReference type="PIRSF" id="PIRSF000538">
    <property type="entry name" value="GlpK"/>
    <property type="match status" value="1"/>
</dbReference>
<comment type="similarity">
    <text evidence="1">Belongs to the FGGY kinase family.</text>
</comment>
<keyword evidence="7" id="KW-1185">Reference proteome</keyword>
<sequence>MTSYYLGVDVGTGSARAGVFDAKGAMLASAKRDIAMWHAAGGIVEQSSGNIWQAVCESVREAVATAGIDPALVAGIGYDATCSLVVLGDGGTPLAVGPSNDPQRDIIVWMDHRATDQAERINATGAKVLAYVGGTISPEMETPKLLWLKENKPETFAAAWQFFDLTDFLTWKSCGSLARSACTVTCKWTYLSHEKRWDDVYFRAVGLGQLADEGFQRVGTDVCAGGEKLGTLSTEAAAELGLKPGIAIAAGLIDAHAGGIGTVGARGGEGDVLSRMAYVFGTSACTMTTTETPVFVDGVWGPYFSAMVPGLWLNEGGQSAAGAAIDHLIHMHPFAAEAERQAAAEGKGLADSLAWQVEARGGAAKTAEIVGGIHVVPEFLGNRAPFADPDARAIIAGLDLDAGIDSLTGLYLAGLCGLGYGARQIVEAQKAKGIVTAVIVVSGGAARSDLVRQVLADTTGLVIAASTSPEPVLLGSAMLGAVAGGAYPDLGSAMHAMSELGAVNRPDAGRVKWHDRRFAAFELLQATARKIRTM</sequence>
<evidence type="ECO:0000313" key="7">
    <source>
        <dbReference type="Proteomes" id="UP000555546"/>
    </source>
</evidence>
<gene>
    <name evidence="6" type="ORF">FHS76_002063</name>
</gene>
<protein>
    <submittedName>
        <fullName evidence="6">D-ribulokinase</fullName>
        <ecNumber evidence="6">2.7.1.47</ecNumber>
    </submittedName>
</protein>
<dbReference type="RefSeq" id="WP_183651531.1">
    <property type="nucleotide sequence ID" value="NZ_JACIJG010000006.1"/>
</dbReference>
<dbReference type="InterPro" id="IPR006003">
    <property type="entry name" value="FGGY_RbtK-like"/>
</dbReference>
<evidence type="ECO:0000313" key="6">
    <source>
        <dbReference type="EMBL" id="MBB5702188.1"/>
    </source>
</evidence>
<reference evidence="6 7" key="1">
    <citation type="submission" date="2020-08" db="EMBL/GenBank/DDBJ databases">
        <title>Genomic Encyclopedia of Type Strains, Phase IV (KMG-IV): sequencing the most valuable type-strain genomes for metagenomic binning, comparative biology and taxonomic classification.</title>
        <authorList>
            <person name="Goeker M."/>
        </authorList>
    </citation>
    <scope>NUCLEOTIDE SEQUENCE [LARGE SCALE GENOMIC DNA]</scope>
    <source>
        <strain evidence="6 7">DSM 26944</strain>
    </source>
</reference>
<name>A0A7W9AX28_9HYPH</name>